<dbReference type="Proteomes" id="UP000078541">
    <property type="component" value="Unassembled WGS sequence"/>
</dbReference>
<accession>A0A195ERH6</accession>
<dbReference type="AlphaFoldDB" id="A0A195ERH6"/>
<feature type="compositionally biased region" description="Basic and acidic residues" evidence="1">
    <location>
        <begin position="49"/>
        <end position="60"/>
    </location>
</feature>
<protein>
    <submittedName>
        <fullName evidence="2">Uncharacterized protein</fullName>
    </submittedName>
</protein>
<sequence>MDTMDVFILGRGGSPEDRERFSGLDRFCGTVFERGKVNLSASRREFQAGLRIPEDRESRDSIGAGSPRTSTTGSRLGQRGIVRGENGILGRATRGMRGGSTGKSRRLRWRNERRYISRHQKRRVRFACSGSSDVPLIPLKIVIFLGTL</sequence>
<organism evidence="2 3">
    <name type="scientific">Trachymyrmex septentrionalis</name>
    <dbReference type="NCBI Taxonomy" id="34720"/>
    <lineage>
        <taxon>Eukaryota</taxon>
        <taxon>Metazoa</taxon>
        <taxon>Ecdysozoa</taxon>
        <taxon>Arthropoda</taxon>
        <taxon>Hexapoda</taxon>
        <taxon>Insecta</taxon>
        <taxon>Pterygota</taxon>
        <taxon>Neoptera</taxon>
        <taxon>Endopterygota</taxon>
        <taxon>Hymenoptera</taxon>
        <taxon>Apocrita</taxon>
        <taxon>Aculeata</taxon>
        <taxon>Formicoidea</taxon>
        <taxon>Formicidae</taxon>
        <taxon>Myrmicinae</taxon>
        <taxon>Trachymyrmex</taxon>
    </lineage>
</organism>
<proteinExistence type="predicted"/>
<dbReference type="EMBL" id="KQ981993">
    <property type="protein sequence ID" value="KYN30781.1"/>
    <property type="molecule type" value="Genomic_DNA"/>
</dbReference>
<evidence type="ECO:0000313" key="3">
    <source>
        <dbReference type="Proteomes" id="UP000078541"/>
    </source>
</evidence>
<keyword evidence="3" id="KW-1185">Reference proteome</keyword>
<evidence type="ECO:0000313" key="2">
    <source>
        <dbReference type="EMBL" id="KYN30781.1"/>
    </source>
</evidence>
<evidence type="ECO:0000256" key="1">
    <source>
        <dbReference type="SAM" id="MobiDB-lite"/>
    </source>
</evidence>
<name>A0A195ERH6_9HYME</name>
<gene>
    <name evidence="2" type="ORF">ALC56_14592</name>
</gene>
<feature type="region of interest" description="Disordered" evidence="1">
    <location>
        <begin position="49"/>
        <end position="80"/>
    </location>
</feature>
<reference evidence="2 3" key="1">
    <citation type="submission" date="2016-03" db="EMBL/GenBank/DDBJ databases">
        <title>Trachymyrmex septentrionalis WGS genome.</title>
        <authorList>
            <person name="Nygaard S."/>
            <person name="Hu H."/>
            <person name="Boomsma J."/>
            <person name="Zhang G."/>
        </authorList>
    </citation>
    <scope>NUCLEOTIDE SEQUENCE [LARGE SCALE GENOMIC DNA]</scope>
    <source>
        <strain evidence="2">Tsep2-gDNA-1</strain>
        <tissue evidence="2">Whole body</tissue>
    </source>
</reference>